<dbReference type="EMBL" id="JPRP01000001">
    <property type="protein sequence ID" value="KFF01361.1"/>
    <property type="molecule type" value="Genomic_DNA"/>
</dbReference>
<evidence type="ECO:0000313" key="1">
    <source>
        <dbReference type="EMBL" id="KFF01361.1"/>
    </source>
</evidence>
<organism evidence="1 2">
    <name type="scientific">Chryseobacterium formosense</name>
    <dbReference type="NCBI Taxonomy" id="236814"/>
    <lineage>
        <taxon>Bacteria</taxon>
        <taxon>Pseudomonadati</taxon>
        <taxon>Bacteroidota</taxon>
        <taxon>Flavobacteriia</taxon>
        <taxon>Flavobacteriales</taxon>
        <taxon>Weeksellaceae</taxon>
        <taxon>Chryseobacterium group</taxon>
        <taxon>Chryseobacterium</taxon>
    </lineage>
</organism>
<accession>A0A085ZA97</accession>
<protein>
    <submittedName>
        <fullName evidence="1">Uncharacterized protein</fullName>
    </submittedName>
</protein>
<name>A0A085ZA97_9FLAO</name>
<dbReference type="Proteomes" id="UP000028713">
    <property type="component" value="Unassembled WGS sequence"/>
</dbReference>
<dbReference type="AlphaFoldDB" id="A0A085ZA97"/>
<comment type="caution">
    <text evidence="1">The sequence shown here is derived from an EMBL/GenBank/DDBJ whole genome shotgun (WGS) entry which is preliminary data.</text>
</comment>
<reference evidence="1 2" key="1">
    <citation type="submission" date="2014-07" db="EMBL/GenBank/DDBJ databases">
        <title>Genome of Chryseobacterium formosense LMG 24722.</title>
        <authorList>
            <person name="Pipes S.E."/>
            <person name="Stropko S.J."/>
            <person name="Newman J.D."/>
        </authorList>
    </citation>
    <scope>NUCLEOTIDE SEQUENCE [LARGE SCALE GENOMIC DNA]</scope>
    <source>
        <strain evidence="1 2">LMG 24722</strain>
    </source>
</reference>
<sequence>MNPEIMIKKTTVCAHISLTIKLIREFPLVILKILENKYQSEYENGVFSLKNRKIELVNSVVDWMFVH</sequence>
<keyword evidence="2" id="KW-1185">Reference proteome</keyword>
<proteinExistence type="predicted"/>
<evidence type="ECO:0000313" key="2">
    <source>
        <dbReference type="Proteomes" id="UP000028713"/>
    </source>
</evidence>
<gene>
    <name evidence="1" type="ORF">IX39_12360</name>
</gene>